<sequence length="183" mass="20728">MRLIVTTFVGVVFGFLIGLCFPKLSLTKFSLSTSILTAIDFKYTEYTKLGPSSSTRVSHPVGNNGSSANVTLKKVFLLTLMQIWVPSNPRGAERLPPGIVRAESDLYLRRLWGKPSEDLTSKPKYLVTFTVGYDQRKNIDAAVKKFSGNFTILLFHYDGRTTEWDEFEWSKKAIHVSVRRQTK</sequence>
<evidence type="ECO:0000313" key="1">
    <source>
        <dbReference type="EMBL" id="MBA0834558.1"/>
    </source>
</evidence>
<dbReference type="AlphaFoldDB" id="A0A7J9JKP5"/>
<gene>
    <name evidence="1" type="ORF">Goarm_006900</name>
</gene>
<reference evidence="1 2" key="1">
    <citation type="journal article" date="2019" name="Genome Biol. Evol.">
        <title>Insights into the evolution of the New World diploid cottons (Gossypium, subgenus Houzingenia) based on genome sequencing.</title>
        <authorList>
            <person name="Grover C.E."/>
            <person name="Arick M.A. 2nd"/>
            <person name="Thrash A."/>
            <person name="Conover J.L."/>
            <person name="Sanders W.S."/>
            <person name="Peterson D.G."/>
            <person name="Frelichowski J.E."/>
            <person name="Scheffler J.A."/>
            <person name="Scheffler B.E."/>
            <person name="Wendel J.F."/>
        </authorList>
    </citation>
    <scope>NUCLEOTIDE SEQUENCE [LARGE SCALE GENOMIC DNA]</scope>
    <source>
        <strain evidence="1">6</strain>
        <tissue evidence="1">Leaf</tissue>
    </source>
</reference>
<dbReference type="Proteomes" id="UP000593575">
    <property type="component" value="Unassembled WGS sequence"/>
</dbReference>
<keyword evidence="2" id="KW-1185">Reference proteome</keyword>
<dbReference type="PANTHER" id="PTHR31210">
    <property type="entry name" value="OS06G0731900 PROTEIN"/>
    <property type="match status" value="1"/>
</dbReference>
<evidence type="ECO:0000313" key="2">
    <source>
        <dbReference type="Proteomes" id="UP000593575"/>
    </source>
</evidence>
<protein>
    <submittedName>
        <fullName evidence="1">Uncharacterized protein</fullName>
    </submittedName>
</protein>
<comment type="caution">
    <text evidence="1">The sequence shown here is derived from an EMBL/GenBank/DDBJ whole genome shotgun (WGS) entry which is preliminary data.</text>
</comment>
<feature type="non-terminal residue" evidence="1">
    <location>
        <position position="1"/>
    </location>
</feature>
<dbReference type="EMBL" id="JABFAE010000008">
    <property type="protein sequence ID" value="MBA0834558.1"/>
    <property type="molecule type" value="Genomic_DNA"/>
</dbReference>
<dbReference type="InterPro" id="IPR007877">
    <property type="entry name" value="DUF707"/>
</dbReference>
<dbReference type="Pfam" id="PF05212">
    <property type="entry name" value="DUF707"/>
    <property type="match status" value="1"/>
</dbReference>
<name>A0A7J9JKP5_9ROSI</name>
<proteinExistence type="predicted"/>
<accession>A0A7J9JKP5</accession>
<organism evidence="1 2">
    <name type="scientific">Gossypium armourianum</name>
    <dbReference type="NCBI Taxonomy" id="34283"/>
    <lineage>
        <taxon>Eukaryota</taxon>
        <taxon>Viridiplantae</taxon>
        <taxon>Streptophyta</taxon>
        <taxon>Embryophyta</taxon>
        <taxon>Tracheophyta</taxon>
        <taxon>Spermatophyta</taxon>
        <taxon>Magnoliopsida</taxon>
        <taxon>eudicotyledons</taxon>
        <taxon>Gunneridae</taxon>
        <taxon>Pentapetalae</taxon>
        <taxon>rosids</taxon>
        <taxon>malvids</taxon>
        <taxon>Malvales</taxon>
        <taxon>Malvaceae</taxon>
        <taxon>Malvoideae</taxon>
        <taxon>Gossypium</taxon>
    </lineage>
</organism>
<dbReference type="PANTHER" id="PTHR31210:SF68">
    <property type="entry name" value="OS06G0727800 PROTEIN"/>
    <property type="match status" value="1"/>
</dbReference>